<dbReference type="NCBIfam" id="NF045728">
    <property type="entry name" value="glycosyl_F510_1955"/>
    <property type="match status" value="1"/>
</dbReference>
<dbReference type="PROSITE" id="PS51257">
    <property type="entry name" value="PROKAR_LIPOPROTEIN"/>
    <property type="match status" value="1"/>
</dbReference>
<protein>
    <submittedName>
        <fullName evidence="1">BNR/Asp-box repeat protein</fullName>
    </submittedName>
</protein>
<dbReference type="InterPro" id="IPR054817">
    <property type="entry name" value="Glycosyl_F510_1955-like"/>
</dbReference>
<dbReference type="CDD" id="cd15482">
    <property type="entry name" value="Sialidase_non-viral"/>
    <property type="match status" value="1"/>
</dbReference>
<sequence>MSRVRRLWWVIAGVGSVALLGACSANSTGQGVPSKGSSSQAVEADAGMEHIHNLMLADGSLLIGTHEGLWMQQGTSPVARIGKSHFDVMGLARTSDGLVASGHPGEGEEQVNDLGLRGSSDLGKTWNNISLFGKVDFHRLVASSMTVLGISAHDGALLRSDDSGKTWKTLVNPGLYDLAIDPADSSMIVGTAQNGPVRSADGGRTFTAIPGSPLIALLSWDDTRLVGVTPAGVLFESTDKGITWRKIATVKGEPSALSVRGDEIALLTDSTVYYSKDGGITFAPRIVGVMGH</sequence>
<accession>A0A1J5Q0N7</accession>
<dbReference type="AlphaFoldDB" id="A0A1J5Q0N7"/>
<dbReference type="InterPro" id="IPR015943">
    <property type="entry name" value="WD40/YVTN_repeat-like_dom_sf"/>
</dbReference>
<organism evidence="1">
    <name type="scientific">mine drainage metagenome</name>
    <dbReference type="NCBI Taxonomy" id="410659"/>
    <lineage>
        <taxon>unclassified sequences</taxon>
        <taxon>metagenomes</taxon>
        <taxon>ecological metagenomes</taxon>
    </lineage>
</organism>
<reference evidence="1" key="1">
    <citation type="submission" date="2016-10" db="EMBL/GenBank/DDBJ databases">
        <title>Sequence of Gallionella enrichment culture.</title>
        <authorList>
            <person name="Poehlein A."/>
            <person name="Muehling M."/>
            <person name="Daniel R."/>
        </authorList>
    </citation>
    <scope>NUCLEOTIDE SEQUENCE</scope>
</reference>
<gene>
    <name evidence="1" type="ORF">GALL_410230</name>
</gene>
<proteinExistence type="predicted"/>
<dbReference type="EMBL" id="MLJW01001652">
    <property type="protein sequence ID" value="OIQ77281.1"/>
    <property type="molecule type" value="Genomic_DNA"/>
</dbReference>
<dbReference type="Gene3D" id="2.130.10.10">
    <property type="entry name" value="YVTN repeat-like/Quinoprotein amine dehydrogenase"/>
    <property type="match status" value="2"/>
</dbReference>
<dbReference type="SUPFAM" id="SSF110296">
    <property type="entry name" value="Oligoxyloglucan reducing end-specific cellobiohydrolase"/>
    <property type="match status" value="1"/>
</dbReference>
<evidence type="ECO:0000313" key="1">
    <source>
        <dbReference type="EMBL" id="OIQ77281.1"/>
    </source>
</evidence>
<name>A0A1J5Q0N7_9ZZZZ</name>
<comment type="caution">
    <text evidence="1">The sequence shown here is derived from an EMBL/GenBank/DDBJ whole genome shotgun (WGS) entry which is preliminary data.</text>
</comment>